<keyword evidence="2" id="KW-0808">Transferase</keyword>
<protein>
    <submittedName>
        <fullName evidence="2">tRNA (Adenosine(37)-N6)-threonylcarbamoyltransferase complex dimerization subunit type 1 TsaB</fullName>
    </submittedName>
</protein>
<reference evidence="2 3" key="1">
    <citation type="submission" date="2019-08" db="EMBL/GenBank/DDBJ databases">
        <title>In-depth cultivation of the pig gut microbiome towards novel bacterial diversity and tailored functional studies.</title>
        <authorList>
            <person name="Wylensek D."/>
            <person name="Hitch T.C.A."/>
            <person name="Clavel T."/>
        </authorList>
    </citation>
    <scope>NUCLEOTIDE SEQUENCE [LARGE SCALE GENOMIC DNA]</scope>
    <source>
        <strain evidence="2 3">WCA-470BD-2E</strain>
    </source>
</reference>
<dbReference type="RefSeq" id="WP_154486948.1">
    <property type="nucleotide sequence ID" value="NZ_VUMW01000014.1"/>
</dbReference>
<dbReference type="Gene3D" id="3.30.420.40">
    <property type="match status" value="2"/>
</dbReference>
<dbReference type="InterPro" id="IPR000905">
    <property type="entry name" value="Gcp-like_dom"/>
</dbReference>
<feature type="domain" description="Gcp-like" evidence="1">
    <location>
        <begin position="30"/>
        <end position="222"/>
    </location>
</feature>
<dbReference type="PANTHER" id="PTHR11735">
    <property type="entry name" value="TRNA N6-ADENOSINE THREONYLCARBAMOYLTRANSFERASE"/>
    <property type="match status" value="1"/>
</dbReference>
<dbReference type="EMBL" id="VUMW01000014">
    <property type="protein sequence ID" value="MST80011.1"/>
    <property type="molecule type" value="Genomic_DNA"/>
</dbReference>
<organism evidence="2 3">
    <name type="scientific">Lactobacillus equicursoris</name>
    <dbReference type="NCBI Taxonomy" id="420645"/>
    <lineage>
        <taxon>Bacteria</taxon>
        <taxon>Bacillati</taxon>
        <taxon>Bacillota</taxon>
        <taxon>Bacilli</taxon>
        <taxon>Lactobacillales</taxon>
        <taxon>Lactobacillaceae</taxon>
        <taxon>Lactobacillus</taxon>
    </lineage>
</organism>
<accession>A0A844FN26</accession>
<dbReference type="PANTHER" id="PTHR11735:SF11">
    <property type="entry name" value="TRNA THREONYLCARBAMOYLADENOSINE BIOSYNTHESIS PROTEIN TSAB"/>
    <property type="match status" value="1"/>
</dbReference>
<evidence type="ECO:0000313" key="2">
    <source>
        <dbReference type="EMBL" id="MST80011.1"/>
    </source>
</evidence>
<dbReference type="GO" id="GO:0005829">
    <property type="term" value="C:cytosol"/>
    <property type="evidence" value="ECO:0007669"/>
    <property type="project" value="TreeGrafter"/>
</dbReference>
<dbReference type="InterPro" id="IPR022496">
    <property type="entry name" value="T6A_TsaB"/>
</dbReference>
<sequence length="240" mass="25777">MKILSMSTATSDLSVAIRQDGQLTFAKMEKNQRNHSVDLDPLIEEGLKETGLTLKAIDRFAVAIGPGSYTGLRVGLTTAKMLASILGKDLVGVSTLKALALNCAGRNALVVAALDARNQNFFAGAYHGQEAVIEDGHYALGDLLDQIKALPDQEIIFTGSDFTKYADAIKEGLAGKQVTFAEGDDNLLQAGQVALLAEKAAPIDPDQAVPNYLRRTQAEYDWQKKTGQAFEADSAYVEEV</sequence>
<dbReference type="Pfam" id="PF00814">
    <property type="entry name" value="TsaD"/>
    <property type="match status" value="1"/>
</dbReference>
<dbReference type="InterPro" id="IPR043129">
    <property type="entry name" value="ATPase_NBD"/>
</dbReference>
<gene>
    <name evidence="2" type="primary">tsaB</name>
    <name evidence="2" type="ORF">FYJ61_05970</name>
</gene>
<proteinExistence type="predicted"/>
<dbReference type="SUPFAM" id="SSF53067">
    <property type="entry name" value="Actin-like ATPase domain"/>
    <property type="match status" value="2"/>
</dbReference>
<evidence type="ECO:0000259" key="1">
    <source>
        <dbReference type="Pfam" id="PF00814"/>
    </source>
</evidence>
<name>A0A844FN26_9LACO</name>
<dbReference type="CDD" id="cd24032">
    <property type="entry name" value="ASKHA_NBD_TsaB"/>
    <property type="match status" value="1"/>
</dbReference>
<dbReference type="GO" id="GO:0016740">
    <property type="term" value="F:transferase activity"/>
    <property type="evidence" value="ECO:0007669"/>
    <property type="project" value="UniProtKB-KW"/>
</dbReference>
<dbReference type="Proteomes" id="UP000452141">
    <property type="component" value="Unassembled WGS sequence"/>
</dbReference>
<dbReference type="GO" id="GO:0002949">
    <property type="term" value="P:tRNA threonylcarbamoyladenosine modification"/>
    <property type="evidence" value="ECO:0007669"/>
    <property type="project" value="InterPro"/>
</dbReference>
<dbReference type="NCBIfam" id="TIGR03725">
    <property type="entry name" value="T6A_YeaZ"/>
    <property type="match status" value="1"/>
</dbReference>
<comment type="caution">
    <text evidence="2">The sequence shown here is derived from an EMBL/GenBank/DDBJ whole genome shotgun (WGS) entry which is preliminary data.</text>
</comment>
<dbReference type="AlphaFoldDB" id="A0A844FN26"/>
<evidence type="ECO:0000313" key="3">
    <source>
        <dbReference type="Proteomes" id="UP000452141"/>
    </source>
</evidence>